<dbReference type="AlphaFoldDB" id="A0A505DND0"/>
<protein>
    <submittedName>
        <fullName evidence="7">RNA polymerase sigma factor</fullName>
    </submittedName>
</protein>
<evidence type="ECO:0000256" key="2">
    <source>
        <dbReference type="ARBA" id="ARBA00023015"/>
    </source>
</evidence>
<proteinExistence type="inferred from homology"/>
<evidence type="ECO:0000313" key="8">
    <source>
        <dbReference type="Proteomes" id="UP000317378"/>
    </source>
</evidence>
<feature type="domain" description="RNA polymerase sigma factor 70 region 4 type 2" evidence="6">
    <location>
        <begin position="186"/>
        <end position="234"/>
    </location>
</feature>
<dbReference type="PANTHER" id="PTHR43133">
    <property type="entry name" value="RNA POLYMERASE ECF-TYPE SIGMA FACTO"/>
    <property type="match status" value="1"/>
</dbReference>
<sequence>MAHTTREVGRWSSLLHSCPWLPLWSLRSRAGSTAWHIATGPWPGPRSSGPGRQVRATRAMCTRSERKTMAEREAVTAEALGALYAKYRVSLTATAQHALLARGVPESVVSAEDIVQNAFAKALRNPAAIKNPIGYLRVVIRTEVANRARQQADHSRMEARRAADPLRFDPVQTADFAALIANRCAVEQALAGLSLPQRTAVWATKALDCTQDETATLMDKAPGTVATHVSRGMVLLRASLVTAVVAAIVCVAGRFIGGRLQRTDPAREPGEKAGTLPTRWWHEGRAMLVVLYERWPEVAWLSLLAACGVLWWAWRRRLTSSSGTVLGRWVSVRRTRQAWLSATRRLGMPFSARSITRDVIVFTAPSDFDFDAVSDGRERVSLHMKRKLGRVVRLELSGGPPRQQRFTPNTRLQDLFRLAGWSKGELARLVNRQAAAMGHSQPATDTSRVRRWIERGEIPRDPVPRVLAALFTERLGRVVTIEDLGMVRHGRVGIRQGGGSVDHPDGVPWAPERTAAVLTEFKGMDLMLNRRGLVGAGAALAAGSALSSAMHDGLHTDSGCTRQSEDQSAESVGKLGTQTHHATREALKILEVVTQAPHGVVSGTEIARSLRTFGRAEAAALSMLIRQGYLQRLPDSKYTAGQDLGRLAISQDAGRPLLLPPLSLHSVRR</sequence>
<gene>
    <name evidence="7" type="ORF">FGD71_013305</name>
</gene>
<evidence type="ECO:0000256" key="1">
    <source>
        <dbReference type="ARBA" id="ARBA00010641"/>
    </source>
</evidence>
<evidence type="ECO:0000313" key="7">
    <source>
        <dbReference type="EMBL" id="TPQ21761.1"/>
    </source>
</evidence>
<keyword evidence="5" id="KW-0812">Transmembrane</keyword>
<dbReference type="SUPFAM" id="SSF88659">
    <property type="entry name" value="Sigma3 and sigma4 domains of RNA polymerase sigma factors"/>
    <property type="match status" value="1"/>
</dbReference>
<dbReference type="Pfam" id="PF08281">
    <property type="entry name" value="Sigma70_r4_2"/>
    <property type="match status" value="1"/>
</dbReference>
<reference evidence="7 8" key="1">
    <citation type="submission" date="2019-06" db="EMBL/GenBank/DDBJ databases">
        <title>Streptomyces sporangiiformans sp. nov., a novel actinomycete isolated from soil in Mount Song.</title>
        <authorList>
            <person name="Han L."/>
        </authorList>
    </citation>
    <scope>NUCLEOTIDE SEQUENCE [LARGE SCALE GENOMIC DNA]</scope>
    <source>
        <strain evidence="7 8">NEAU-SSA 1</strain>
    </source>
</reference>
<feature type="transmembrane region" description="Helical" evidence="5">
    <location>
        <begin position="234"/>
        <end position="256"/>
    </location>
</feature>
<dbReference type="EMBL" id="VCHX02000110">
    <property type="protein sequence ID" value="TPQ21761.1"/>
    <property type="molecule type" value="Genomic_DNA"/>
</dbReference>
<organism evidence="7 8">
    <name type="scientific">Streptomyces sporangiiformans</name>
    <dbReference type="NCBI Taxonomy" id="2315329"/>
    <lineage>
        <taxon>Bacteria</taxon>
        <taxon>Bacillati</taxon>
        <taxon>Actinomycetota</taxon>
        <taxon>Actinomycetes</taxon>
        <taxon>Kitasatosporales</taxon>
        <taxon>Streptomycetaceae</taxon>
        <taxon>Streptomyces</taxon>
    </lineage>
</organism>
<comment type="similarity">
    <text evidence="1">Belongs to the sigma-70 factor family. ECF subfamily.</text>
</comment>
<dbReference type="Gene3D" id="1.10.1740.10">
    <property type="match status" value="1"/>
</dbReference>
<evidence type="ECO:0000259" key="6">
    <source>
        <dbReference type="Pfam" id="PF08281"/>
    </source>
</evidence>
<dbReference type="GO" id="GO:0003677">
    <property type="term" value="F:DNA binding"/>
    <property type="evidence" value="ECO:0007669"/>
    <property type="project" value="InterPro"/>
</dbReference>
<dbReference type="InterPro" id="IPR039425">
    <property type="entry name" value="RNA_pol_sigma-70-like"/>
</dbReference>
<keyword evidence="3" id="KW-0731">Sigma factor</keyword>
<keyword evidence="5" id="KW-1133">Transmembrane helix</keyword>
<keyword evidence="5" id="KW-0472">Membrane</keyword>
<dbReference type="InterPro" id="IPR013249">
    <property type="entry name" value="RNA_pol_sigma70_r4_t2"/>
</dbReference>
<dbReference type="GO" id="GO:0016987">
    <property type="term" value="F:sigma factor activity"/>
    <property type="evidence" value="ECO:0007669"/>
    <property type="project" value="UniProtKB-KW"/>
</dbReference>
<accession>A0A505DND0</accession>
<keyword evidence="8" id="KW-1185">Reference proteome</keyword>
<keyword evidence="4" id="KW-0804">Transcription</keyword>
<comment type="caution">
    <text evidence="7">The sequence shown here is derived from an EMBL/GenBank/DDBJ whole genome shotgun (WGS) entry which is preliminary data.</text>
</comment>
<keyword evidence="2" id="KW-0805">Transcription regulation</keyword>
<dbReference type="GO" id="GO:0006352">
    <property type="term" value="P:DNA-templated transcription initiation"/>
    <property type="evidence" value="ECO:0007669"/>
    <property type="project" value="InterPro"/>
</dbReference>
<dbReference type="InterPro" id="IPR036388">
    <property type="entry name" value="WH-like_DNA-bd_sf"/>
</dbReference>
<dbReference type="Proteomes" id="UP000317378">
    <property type="component" value="Unassembled WGS sequence"/>
</dbReference>
<evidence type="ECO:0000256" key="5">
    <source>
        <dbReference type="SAM" id="Phobius"/>
    </source>
</evidence>
<evidence type="ECO:0000256" key="4">
    <source>
        <dbReference type="ARBA" id="ARBA00023163"/>
    </source>
</evidence>
<evidence type="ECO:0000256" key="3">
    <source>
        <dbReference type="ARBA" id="ARBA00023082"/>
    </source>
</evidence>
<dbReference type="OrthoDB" id="3692620at2"/>
<dbReference type="PANTHER" id="PTHR43133:SF51">
    <property type="entry name" value="RNA POLYMERASE SIGMA FACTOR"/>
    <property type="match status" value="1"/>
</dbReference>
<name>A0A505DND0_9ACTN</name>
<dbReference type="InterPro" id="IPR013324">
    <property type="entry name" value="RNA_pol_sigma_r3/r4-like"/>
</dbReference>
<dbReference type="Gene3D" id="1.10.10.10">
    <property type="entry name" value="Winged helix-like DNA-binding domain superfamily/Winged helix DNA-binding domain"/>
    <property type="match status" value="1"/>
</dbReference>